<evidence type="ECO:0000313" key="11">
    <source>
        <dbReference type="EMBL" id="CAG7891778.1"/>
    </source>
</evidence>
<dbReference type="InterPro" id="IPR024156">
    <property type="entry name" value="Small_GTPase_ARF"/>
</dbReference>
<keyword evidence="5" id="KW-0931">ER-Golgi transport</keyword>
<keyword evidence="6" id="KW-0653">Protein transport</keyword>
<evidence type="ECO:0000256" key="2">
    <source>
        <dbReference type="ARBA" id="ARBA00010290"/>
    </source>
</evidence>
<keyword evidence="6" id="KW-0813">Transport</keyword>
<keyword evidence="3" id="KW-0519">Myristate</keyword>
<evidence type="ECO:0000256" key="3">
    <source>
        <dbReference type="ARBA" id="ARBA00022707"/>
    </source>
</evidence>
<dbReference type="AlphaFoldDB" id="A0A8D9H305"/>
<dbReference type="Gene3D" id="3.40.50.300">
    <property type="entry name" value="P-loop containing nucleotide triphosphate hydrolases"/>
    <property type="match status" value="1"/>
</dbReference>
<evidence type="ECO:0000256" key="10">
    <source>
        <dbReference type="SAM" id="Phobius"/>
    </source>
</evidence>
<organism evidence="11 12">
    <name type="scientific">Brassica campestris</name>
    <name type="common">Field mustard</name>
    <dbReference type="NCBI Taxonomy" id="3711"/>
    <lineage>
        <taxon>Eukaryota</taxon>
        <taxon>Viridiplantae</taxon>
        <taxon>Streptophyta</taxon>
        <taxon>Embryophyta</taxon>
        <taxon>Tracheophyta</taxon>
        <taxon>Spermatophyta</taxon>
        <taxon>Magnoliopsida</taxon>
        <taxon>eudicotyledons</taxon>
        <taxon>Gunneridae</taxon>
        <taxon>Pentapetalae</taxon>
        <taxon>rosids</taxon>
        <taxon>malvids</taxon>
        <taxon>Brassicales</taxon>
        <taxon>Brassicaceae</taxon>
        <taxon>Brassiceae</taxon>
        <taxon>Brassica</taxon>
    </lineage>
</organism>
<comment type="subcellular location">
    <subcellularLocation>
        <location evidence="1">Golgi apparatus</location>
    </subcellularLocation>
</comment>
<dbReference type="Gramene" id="A02p07300.2_BraZ1">
    <property type="protein sequence ID" value="A02p07300.2_BraZ1.CDS"/>
    <property type="gene ID" value="A02g07300.2_BraZ1"/>
</dbReference>
<gene>
    <name evidence="11" type="ORF">BRAPAZ1V2_A02P07300.2</name>
</gene>
<feature type="transmembrane region" description="Helical" evidence="10">
    <location>
        <begin position="58"/>
        <end position="77"/>
    </location>
</feature>
<dbReference type="InterPro" id="IPR006689">
    <property type="entry name" value="Small_GTPase_ARF/SAR"/>
</dbReference>
<evidence type="ECO:0000256" key="5">
    <source>
        <dbReference type="ARBA" id="ARBA00022892"/>
    </source>
</evidence>
<accession>A0A8D9H305</accession>
<protein>
    <submittedName>
        <fullName evidence="11">Uncharacterized protein</fullName>
    </submittedName>
</protein>
<keyword evidence="10" id="KW-0472">Membrane</keyword>
<keyword evidence="10" id="KW-0812">Transmembrane</keyword>
<evidence type="ECO:0000256" key="4">
    <source>
        <dbReference type="ARBA" id="ARBA00022741"/>
    </source>
</evidence>
<keyword evidence="8 9" id="KW-0342">GTP-binding</keyword>
<keyword evidence="3" id="KW-0449">Lipoprotein</keyword>
<proteinExistence type="inferred from homology"/>
<dbReference type="GO" id="GO:0015031">
    <property type="term" value="P:protein transport"/>
    <property type="evidence" value="ECO:0007669"/>
    <property type="project" value="UniProtKB-KW"/>
</dbReference>
<evidence type="ECO:0000313" key="12">
    <source>
        <dbReference type="Proteomes" id="UP000694005"/>
    </source>
</evidence>
<dbReference type="InterPro" id="IPR027417">
    <property type="entry name" value="P-loop_NTPase"/>
</dbReference>
<dbReference type="EMBL" id="LS974618">
    <property type="protein sequence ID" value="CAG7891778.1"/>
    <property type="molecule type" value="Genomic_DNA"/>
</dbReference>
<feature type="binding site" evidence="9">
    <location>
        <position position="42"/>
    </location>
    <ligand>
        <name>GTP</name>
        <dbReference type="ChEBI" id="CHEBI:37565"/>
    </ligand>
</feature>
<reference evidence="11 12" key="1">
    <citation type="submission" date="2021-07" db="EMBL/GenBank/DDBJ databases">
        <authorList>
            <consortium name="Genoscope - CEA"/>
            <person name="William W."/>
        </authorList>
    </citation>
    <scope>NUCLEOTIDE SEQUENCE [LARGE SCALE GENOMIC DNA]</scope>
</reference>
<dbReference type="GO" id="GO:0005525">
    <property type="term" value="F:GTP binding"/>
    <property type="evidence" value="ECO:0007669"/>
    <property type="project" value="UniProtKB-KW"/>
</dbReference>
<keyword evidence="4 9" id="KW-0547">Nucleotide-binding</keyword>
<evidence type="ECO:0000256" key="8">
    <source>
        <dbReference type="ARBA" id="ARBA00023134"/>
    </source>
</evidence>
<dbReference type="SUPFAM" id="SSF52540">
    <property type="entry name" value="P-loop containing nucleoside triphosphate hydrolases"/>
    <property type="match status" value="1"/>
</dbReference>
<evidence type="ECO:0000256" key="6">
    <source>
        <dbReference type="ARBA" id="ARBA00022927"/>
    </source>
</evidence>
<name>A0A8D9H305_BRACM</name>
<keyword evidence="10" id="KW-1133">Transmembrane helix</keyword>
<dbReference type="Proteomes" id="UP000694005">
    <property type="component" value="Chromosome A02"/>
</dbReference>
<comment type="similarity">
    <text evidence="2">Belongs to the small GTPase superfamily. Arf family.</text>
</comment>
<dbReference type="GO" id="GO:0016192">
    <property type="term" value="P:vesicle-mediated transport"/>
    <property type="evidence" value="ECO:0007669"/>
    <property type="project" value="UniProtKB-KW"/>
</dbReference>
<dbReference type="GO" id="GO:0005794">
    <property type="term" value="C:Golgi apparatus"/>
    <property type="evidence" value="ECO:0007669"/>
    <property type="project" value="UniProtKB-SubCell"/>
</dbReference>
<sequence length="80" mass="9247">MAEDEPPSKYCDGGCFEPYYAGFSVEKVEYKNVMITVWDVSGQEKLIKPLWRHYFNNTYGLVTCTLCIASLAFSVFYQRP</sequence>
<evidence type="ECO:0000256" key="9">
    <source>
        <dbReference type="PIRSR" id="PIRSR606689-1"/>
    </source>
</evidence>
<evidence type="ECO:0000256" key="7">
    <source>
        <dbReference type="ARBA" id="ARBA00023034"/>
    </source>
</evidence>
<evidence type="ECO:0000256" key="1">
    <source>
        <dbReference type="ARBA" id="ARBA00004555"/>
    </source>
</evidence>
<dbReference type="GO" id="GO:0003924">
    <property type="term" value="F:GTPase activity"/>
    <property type="evidence" value="ECO:0007669"/>
    <property type="project" value="InterPro"/>
</dbReference>
<keyword evidence="7" id="KW-0333">Golgi apparatus</keyword>
<dbReference type="PANTHER" id="PTHR11711">
    <property type="entry name" value="ADP RIBOSYLATION FACTOR-RELATED"/>
    <property type="match status" value="1"/>
</dbReference>
<dbReference type="Pfam" id="PF00025">
    <property type="entry name" value="Arf"/>
    <property type="match status" value="1"/>
</dbReference>